<name>A0A133PJQ2_9FIRM</name>
<organism evidence="1">
    <name type="scientific">Peptoniphilus harei</name>
    <dbReference type="NCBI Taxonomy" id="54005"/>
    <lineage>
        <taxon>Bacteria</taxon>
        <taxon>Bacillati</taxon>
        <taxon>Bacillota</taxon>
        <taxon>Tissierellia</taxon>
        <taxon>Tissierellales</taxon>
        <taxon>Peptoniphilaceae</taxon>
        <taxon>Peptoniphilus</taxon>
    </lineage>
</organism>
<accession>A0A133PJQ2</accession>
<comment type="caution">
    <text evidence="1">The sequence shown here is derived from an EMBL/GenBank/DDBJ whole genome shotgun (WGS) entry which is preliminary data.</text>
</comment>
<evidence type="ECO:0000313" key="2">
    <source>
        <dbReference type="Proteomes" id="UP000070174"/>
    </source>
</evidence>
<dbReference type="EMBL" id="LRQE01000041">
    <property type="protein sequence ID" value="KXA28713.1"/>
    <property type="molecule type" value="Genomic_DNA"/>
</dbReference>
<dbReference type="PATRIC" id="fig|54005.3.peg.1671"/>
<dbReference type="AlphaFoldDB" id="A0A133PJQ2"/>
<dbReference type="RefSeq" id="WP_060800670.1">
    <property type="nucleotide sequence ID" value="NZ_KQ957105.1"/>
</dbReference>
<protein>
    <submittedName>
        <fullName evidence="1">Uncharacterized protein</fullName>
    </submittedName>
</protein>
<proteinExistence type="predicted"/>
<dbReference type="Proteomes" id="UP000070174">
    <property type="component" value="Unassembled WGS sequence"/>
</dbReference>
<gene>
    <name evidence="1" type="ORF">HMPREF3229_01709</name>
</gene>
<reference evidence="1 2" key="1">
    <citation type="submission" date="2016-01" db="EMBL/GenBank/DDBJ databases">
        <authorList>
            <person name="Oliw E.H."/>
        </authorList>
    </citation>
    <scope>NUCLEOTIDE SEQUENCE [LARGE SCALE GENOMIC DNA]</scope>
    <source>
        <strain evidence="1 2">CMW7756A</strain>
    </source>
</reference>
<sequence length="96" mass="10644">MFDEKLFLEIAKEMGAEVIDGPGLDMVNGVEVDVMDLIFGEFGLLNTDQYVERETISIDSSEGQYNFNSSEDSLSIGKDNSNKDKTSINFENCFAA</sequence>
<evidence type="ECO:0000313" key="1">
    <source>
        <dbReference type="EMBL" id="KXA28713.1"/>
    </source>
</evidence>